<proteinExistence type="predicted"/>
<reference evidence="2 3" key="1">
    <citation type="journal article" date="2019" name="Int. J. Syst. Evol. Microbiol.">
        <title>The Global Catalogue of Microorganisms (GCM) 10K type strain sequencing project: providing services to taxonomists for standard genome sequencing and annotation.</title>
        <authorList>
            <consortium name="The Broad Institute Genomics Platform"/>
            <consortium name="The Broad Institute Genome Sequencing Center for Infectious Disease"/>
            <person name="Wu L."/>
            <person name="Ma J."/>
        </authorList>
    </citation>
    <scope>NUCLEOTIDE SEQUENCE [LARGE SCALE GENOMIC DNA]</scope>
    <source>
        <strain evidence="2 3">PSR21</strain>
    </source>
</reference>
<name>A0ABD6ABV4_9EURY</name>
<organism evidence="2 3">
    <name type="scientific">Halomarina halobia</name>
    <dbReference type="NCBI Taxonomy" id="3033386"/>
    <lineage>
        <taxon>Archaea</taxon>
        <taxon>Methanobacteriati</taxon>
        <taxon>Methanobacteriota</taxon>
        <taxon>Stenosarchaea group</taxon>
        <taxon>Halobacteria</taxon>
        <taxon>Halobacteriales</taxon>
        <taxon>Natronomonadaceae</taxon>
        <taxon>Halomarina</taxon>
    </lineage>
</organism>
<keyword evidence="1" id="KW-1133">Transmembrane helix</keyword>
<accession>A0ABD6ABV4</accession>
<dbReference type="Proteomes" id="UP001596547">
    <property type="component" value="Unassembled WGS sequence"/>
</dbReference>
<dbReference type="GeneID" id="79315644"/>
<comment type="caution">
    <text evidence="2">The sequence shown here is derived from an EMBL/GenBank/DDBJ whole genome shotgun (WGS) entry which is preliminary data.</text>
</comment>
<protein>
    <submittedName>
        <fullName evidence="2">Uncharacterized protein</fullName>
    </submittedName>
</protein>
<gene>
    <name evidence="2" type="ORF">ACFQPE_12890</name>
</gene>
<dbReference type="EMBL" id="JBHTBF010000002">
    <property type="protein sequence ID" value="MFC7317675.1"/>
    <property type="molecule type" value="Genomic_DNA"/>
</dbReference>
<keyword evidence="1" id="KW-0812">Transmembrane</keyword>
<feature type="transmembrane region" description="Helical" evidence="1">
    <location>
        <begin position="74"/>
        <end position="95"/>
    </location>
</feature>
<dbReference type="AlphaFoldDB" id="A0ABD6ABV4"/>
<evidence type="ECO:0000313" key="2">
    <source>
        <dbReference type="EMBL" id="MFC7317675.1"/>
    </source>
</evidence>
<sequence length="99" mass="10363">MATDTVERRRAHVRGLTVTALSAVAGLLSGVAASAVASGPEDVLSASVLLVAIAVQIPLLRVTGVVDEFSAKDYLYVAFMTFAFWFVSLTVLYTAGVSL</sequence>
<dbReference type="RefSeq" id="WP_276303081.1">
    <property type="nucleotide sequence ID" value="NZ_CP119992.1"/>
</dbReference>
<evidence type="ECO:0000256" key="1">
    <source>
        <dbReference type="SAM" id="Phobius"/>
    </source>
</evidence>
<dbReference type="Pfam" id="PF19094">
    <property type="entry name" value="EMC6_arch"/>
    <property type="match status" value="1"/>
</dbReference>
<feature type="transmembrane region" description="Helical" evidence="1">
    <location>
        <begin position="43"/>
        <end position="62"/>
    </location>
</feature>
<evidence type="ECO:0000313" key="3">
    <source>
        <dbReference type="Proteomes" id="UP001596547"/>
    </source>
</evidence>
<dbReference type="InterPro" id="IPR043941">
    <property type="entry name" value="EMC6-arch"/>
</dbReference>
<keyword evidence="3" id="KW-1185">Reference proteome</keyword>
<keyword evidence="1" id="KW-0472">Membrane</keyword>